<keyword evidence="7 15" id="KW-0963">Cytoplasm</keyword>
<comment type="similarity">
    <text evidence="3 15 16">Belongs to the RNA methyltransferase TrmD family.</text>
</comment>
<comment type="caution">
    <text evidence="19">The sequence shown here is derived from an EMBL/GenBank/DDBJ whole genome shotgun (WGS) entry which is preliminary data.</text>
</comment>
<evidence type="ECO:0000256" key="2">
    <source>
        <dbReference type="ARBA" id="ARBA00004496"/>
    </source>
</evidence>
<keyword evidence="10 15" id="KW-0949">S-adenosyl-L-methionine</keyword>
<comment type="function">
    <text evidence="1 15 16">Specifically methylates guanosine-37 in various tRNAs.</text>
</comment>
<dbReference type="GO" id="GO:0052906">
    <property type="term" value="F:tRNA (guanine(37)-N1)-methyltransferase activity"/>
    <property type="evidence" value="ECO:0007669"/>
    <property type="project" value="UniProtKB-EC"/>
</dbReference>
<organism evidence="19 20">
    <name type="scientific">Yanshouia hominis</name>
    <dbReference type="NCBI Taxonomy" id="2763673"/>
    <lineage>
        <taxon>Bacteria</taxon>
        <taxon>Bacillati</taxon>
        <taxon>Bacillota</taxon>
        <taxon>Clostridia</taxon>
        <taxon>Eubacteriales</taxon>
        <taxon>Oscillospiraceae</taxon>
        <taxon>Yanshouia</taxon>
    </lineage>
</organism>
<evidence type="ECO:0000313" key="20">
    <source>
        <dbReference type="Proteomes" id="UP000658131"/>
    </source>
</evidence>
<sequence>MRIEIATLFPEMCERVADESIIGRARRAGKLEIACINIRDYSDDRFHRVDDTPYGGGMGMVIEAEPLARCCEDAARRNQKKPHIIYLSPKGRVFTQQKAIELSRKEYLLLVCGHYEGVDERFIEELVDEELSIGDYVLTGGELAALVVTDAVGRLCEGVLSDAECYTEESHYNGLLEYPQYTRPPEWRGRGVPEVLLSGHHANIAGWRRVQSLRITERRRPDLYERVELTRQDRKLLEKFPEESPPPAESEQEKNAVREPGKGREDAP</sequence>
<feature type="binding site" evidence="15">
    <location>
        <position position="113"/>
    </location>
    <ligand>
        <name>S-adenosyl-L-methionine</name>
        <dbReference type="ChEBI" id="CHEBI:59789"/>
    </ligand>
</feature>
<evidence type="ECO:0000256" key="4">
    <source>
        <dbReference type="ARBA" id="ARBA00011738"/>
    </source>
</evidence>
<dbReference type="Gene3D" id="1.10.1270.20">
    <property type="entry name" value="tRNA(m1g37)methyltransferase, domain 2"/>
    <property type="match status" value="1"/>
</dbReference>
<dbReference type="NCBIfam" id="TIGR00088">
    <property type="entry name" value="trmD"/>
    <property type="match status" value="1"/>
</dbReference>
<evidence type="ECO:0000256" key="11">
    <source>
        <dbReference type="ARBA" id="ARBA00022694"/>
    </source>
</evidence>
<keyword evidence="8 15" id="KW-0489">Methyltransferase</keyword>
<feature type="domain" description="tRNA methyltransferase TRMD/TRM10-type" evidence="18">
    <location>
        <begin position="1"/>
        <end position="225"/>
    </location>
</feature>
<evidence type="ECO:0000256" key="10">
    <source>
        <dbReference type="ARBA" id="ARBA00022691"/>
    </source>
</evidence>
<evidence type="ECO:0000256" key="14">
    <source>
        <dbReference type="ARBA" id="ARBA00047783"/>
    </source>
</evidence>
<feature type="region of interest" description="Disordered" evidence="17">
    <location>
        <begin position="235"/>
        <end position="268"/>
    </location>
</feature>
<evidence type="ECO:0000256" key="1">
    <source>
        <dbReference type="ARBA" id="ARBA00002634"/>
    </source>
</evidence>
<dbReference type="RefSeq" id="WP_262398685.1">
    <property type="nucleotide sequence ID" value="NZ_JACRTB010000002.1"/>
</dbReference>
<evidence type="ECO:0000256" key="15">
    <source>
        <dbReference type="HAMAP-Rule" id="MF_00605"/>
    </source>
</evidence>
<dbReference type="InterPro" id="IPR029028">
    <property type="entry name" value="Alpha/beta_knot_MTases"/>
</dbReference>
<dbReference type="InterPro" id="IPR029026">
    <property type="entry name" value="tRNA_m1G_MTases_N"/>
</dbReference>
<dbReference type="Gene3D" id="3.40.1280.10">
    <property type="match status" value="1"/>
</dbReference>
<evidence type="ECO:0000313" key="19">
    <source>
        <dbReference type="EMBL" id="MBC8574994.1"/>
    </source>
</evidence>
<comment type="catalytic activity">
    <reaction evidence="14 15 16">
        <text>guanosine(37) in tRNA + S-adenosyl-L-methionine = N(1)-methylguanosine(37) in tRNA + S-adenosyl-L-homocysteine + H(+)</text>
        <dbReference type="Rhea" id="RHEA:36899"/>
        <dbReference type="Rhea" id="RHEA-COMP:10145"/>
        <dbReference type="Rhea" id="RHEA-COMP:10147"/>
        <dbReference type="ChEBI" id="CHEBI:15378"/>
        <dbReference type="ChEBI" id="CHEBI:57856"/>
        <dbReference type="ChEBI" id="CHEBI:59789"/>
        <dbReference type="ChEBI" id="CHEBI:73542"/>
        <dbReference type="ChEBI" id="CHEBI:74269"/>
        <dbReference type="EC" id="2.1.1.228"/>
    </reaction>
</comment>
<evidence type="ECO:0000256" key="13">
    <source>
        <dbReference type="ARBA" id="ARBA00033392"/>
    </source>
</evidence>
<accession>A0ABR7NFA6</accession>
<evidence type="ECO:0000256" key="8">
    <source>
        <dbReference type="ARBA" id="ARBA00022603"/>
    </source>
</evidence>
<dbReference type="PANTHER" id="PTHR46417:SF1">
    <property type="entry name" value="TRNA (GUANINE-N(1)-)-METHYLTRANSFERASE"/>
    <property type="match status" value="1"/>
</dbReference>
<proteinExistence type="inferred from homology"/>
<dbReference type="PANTHER" id="PTHR46417">
    <property type="entry name" value="TRNA (GUANINE-N(1)-)-METHYLTRANSFERASE"/>
    <property type="match status" value="1"/>
</dbReference>
<evidence type="ECO:0000259" key="18">
    <source>
        <dbReference type="Pfam" id="PF01746"/>
    </source>
</evidence>
<evidence type="ECO:0000256" key="9">
    <source>
        <dbReference type="ARBA" id="ARBA00022679"/>
    </source>
</evidence>
<dbReference type="InterPro" id="IPR023148">
    <property type="entry name" value="tRNA_m1G_MeTrfase_C_sf"/>
</dbReference>
<dbReference type="InterPro" id="IPR002649">
    <property type="entry name" value="tRNA_m1G_MeTrfase_TrmD"/>
</dbReference>
<comment type="subunit">
    <text evidence="4 15 16">Homodimer.</text>
</comment>
<dbReference type="Pfam" id="PF01746">
    <property type="entry name" value="tRNA_m1G_MT"/>
    <property type="match status" value="1"/>
</dbReference>
<comment type="subcellular location">
    <subcellularLocation>
        <location evidence="2 15 16">Cytoplasm</location>
    </subcellularLocation>
</comment>
<dbReference type="Proteomes" id="UP000658131">
    <property type="component" value="Unassembled WGS sequence"/>
</dbReference>
<protein>
    <recommendedName>
        <fullName evidence="6 15">tRNA (guanine-N(1)-)-methyltransferase</fullName>
        <ecNumber evidence="5 15">2.1.1.228</ecNumber>
    </recommendedName>
    <alternativeName>
        <fullName evidence="12 15">M1G-methyltransferase</fullName>
    </alternativeName>
    <alternativeName>
        <fullName evidence="13 15">tRNA [GM37] methyltransferase</fullName>
    </alternativeName>
</protein>
<evidence type="ECO:0000256" key="6">
    <source>
        <dbReference type="ARBA" id="ARBA00014679"/>
    </source>
</evidence>
<evidence type="ECO:0000256" key="5">
    <source>
        <dbReference type="ARBA" id="ARBA00012807"/>
    </source>
</evidence>
<feature type="compositionally biased region" description="Basic and acidic residues" evidence="17">
    <location>
        <begin position="251"/>
        <end position="268"/>
    </location>
</feature>
<dbReference type="NCBIfam" id="NF000648">
    <property type="entry name" value="PRK00026.1"/>
    <property type="match status" value="1"/>
</dbReference>
<keyword evidence="20" id="KW-1185">Reference proteome</keyword>
<gene>
    <name evidence="15 19" type="primary">trmD</name>
    <name evidence="19" type="ORF">H8717_01015</name>
</gene>
<dbReference type="CDD" id="cd18080">
    <property type="entry name" value="TrmD-like"/>
    <property type="match status" value="1"/>
</dbReference>
<dbReference type="EMBL" id="JACRTB010000002">
    <property type="protein sequence ID" value="MBC8574994.1"/>
    <property type="molecule type" value="Genomic_DNA"/>
</dbReference>
<dbReference type="InterPro" id="IPR016009">
    <property type="entry name" value="tRNA_MeTrfase_TRMD/TRM10"/>
</dbReference>
<dbReference type="PIRSF" id="PIRSF000386">
    <property type="entry name" value="tRNA_mtase"/>
    <property type="match status" value="1"/>
</dbReference>
<evidence type="ECO:0000256" key="7">
    <source>
        <dbReference type="ARBA" id="ARBA00022490"/>
    </source>
</evidence>
<keyword evidence="11 15" id="KW-0819">tRNA processing</keyword>
<feature type="binding site" evidence="15">
    <location>
        <begin position="133"/>
        <end position="138"/>
    </location>
    <ligand>
        <name>S-adenosyl-L-methionine</name>
        <dbReference type="ChEBI" id="CHEBI:59789"/>
    </ligand>
</feature>
<evidence type="ECO:0000256" key="3">
    <source>
        <dbReference type="ARBA" id="ARBA00007630"/>
    </source>
</evidence>
<dbReference type="GO" id="GO:0032259">
    <property type="term" value="P:methylation"/>
    <property type="evidence" value="ECO:0007669"/>
    <property type="project" value="UniProtKB-KW"/>
</dbReference>
<evidence type="ECO:0000256" key="16">
    <source>
        <dbReference type="RuleBase" id="RU003464"/>
    </source>
</evidence>
<name>A0ABR7NFA6_9FIRM</name>
<evidence type="ECO:0000256" key="17">
    <source>
        <dbReference type="SAM" id="MobiDB-lite"/>
    </source>
</evidence>
<evidence type="ECO:0000256" key="12">
    <source>
        <dbReference type="ARBA" id="ARBA00029736"/>
    </source>
</evidence>
<reference evidence="19 20" key="1">
    <citation type="submission" date="2020-08" db="EMBL/GenBank/DDBJ databases">
        <title>Genome public.</title>
        <authorList>
            <person name="Liu C."/>
            <person name="Sun Q."/>
        </authorList>
    </citation>
    <scope>NUCLEOTIDE SEQUENCE [LARGE SCALE GENOMIC DNA]</scope>
    <source>
        <strain evidence="19 20">BX1</strain>
    </source>
</reference>
<dbReference type="HAMAP" id="MF_00605">
    <property type="entry name" value="TrmD"/>
    <property type="match status" value="1"/>
</dbReference>
<dbReference type="SUPFAM" id="SSF75217">
    <property type="entry name" value="alpha/beta knot"/>
    <property type="match status" value="1"/>
</dbReference>
<dbReference type="EC" id="2.1.1.228" evidence="5 15"/>
<keyword evidence="9 15" id="KW-0808">Transferase</keyword>